<feature type="chain" id="PRO_5044882904" evidence="1">
    <location>
        <begin position="19"/>
        <end position="87"/>
    </location>
</feature>
<proteinExistence type="predicted"/>
<accession>A0ABD6EMB6</accession>
<gene>
    <name evidence="2" type="ORF">AB6A40_007804</name>
</gene>
<comment type="caution">
    <text evidence="2">The sequence shown here is derived from an EMBL/GenBank/DDBJ whole genome shotgun (WGS) entry which is preliminary data.</text>
</comment>
<keyword evidence="3" id="KW-1185">Reference proteome</keyword>
<reference evidence="2 3" key="1">
    <citation type="submission" date="2024-08" db="EMBL/GenBank/DDBJ databases">
        <title>Gnathostoma spinigerum genome.</title>
        <authorList>
            <person name="Gonzalez-Bertolin B."/>
            <person name="Monzon S."/>
            <person name="Zaballos A."/>
            <person name="Jimenez P."/>
            <person name="Dekumyoy P."/>
            <person name="Varona S."/>
            <person name="Cuesta I."/>
            <person name="Sumanam S."/>
            <person name="Adisakwattana P."/>
            <person name="Gasser R.B."/>
            <person name="Hernandez-Gonzalez A."/>
            <person name="Young N.D."/>
            <person name="Perteguer M.J."/>
        </authorList>
    </citation>
    <scope>NUCLEOTIDE SEQUENCE [LARGE SCALE GENOMIC DNA]</scope>
    <source>
        <strain evidence="2">AL3</strain>
        <tissue evidence="2">Liver</tissue>
    </source>
</reference>
<organism evidence="2 3">
    <name type="scientific">Gnathostoma spinigerum</name>
    <dbReference type="NCBI Taxonomy" id="75299"/>
    <lineage>
        <taxon>Eukaryota</taxon>
        <taxon>Metazoa</taxon>
        <taxon>Ecdysozoa</taxon>
        <taxon>Nematoda</taxon>
        <taxon>Chromadorea</taxon>
        <taxon>Rhabditida</taxon>
        <taxon>Spirurina</taxon>
        <taxon>Gnathostomatomorpha</taxon>
        <taxon>Gnathostomatoidea</taxon>
        <taxon>Gnathostomatidae</taxon>
        <taxon>Gnathostoma</taxon>
    </lineage>
</organism>
<evidence type="ECO:0000313" key="2">
    <source>
        <dbReference type="EMBL" id="MFH4981095.1"/>
    </source>
</evidence>
<dbReference type="AlphaFoldDB" id="A0ABD6EMB6"/>
<keyword evidence="1" id="KW-0732">Signal</keyword>
<feature type="signal peptide" evidence="1">
    <location>
        <begin position="1"/>
        <end position="18"/>
    </location>
</feature>
<evidence type="ECO:0000313" key="3">
    <source>
        <dbReference type="Proteomes" id="UP001608902"/>
    </source>
</evidence>
<evidence type="ECO:0000256" key="1">
    <source>
        <dbReference type="SAM" id="SignalP"/>
    </source>
</evidence>
<dbReference type="Proteomes" id="UP001608902">
    <property type="component" value="Unassembled WGS sequence"/>
</dbReference>
<sequence>MRSSVAFILLFVAFCAVAFEQLNNPSKRVILSRYGRSIILSRYGKRSFPPLPSEDDSQVTWLEGEDGSYMCRSQGSTRLTCIPYFNA</sequence>
<dbReference type="EMBL" id="JBGFUD010006599">
    <property type="protein sequence ID" value="MFH4981095.1"/>
    <property type="molecule type" value="Genomic_DNA"/>
</dbReference>
<name>A0ABD6EMB6_9BILA</name>
<protein>
    <submittedName>
        <fullName evidence="2">Uncharacterized protein</fullName>
    </submittedName>
</protein>